<reference evidence="10" key="3">
    <citation type="submission" date="2015-06" db="UniProtKB">
        <authorList>
            <consortium name="EnsemblMetazoa"/>
        </authorList>
    </citation>
    <scope>IDENTIFICATION</scope>
</reference>
<evidence type="ECO:0000313" key="11">
    <source>
        <dbReference type="Proteomes" id="UP000014760"/>
    </source>
</evidence>
<evidence type="ECO:0000256" key="3">
    <source>
        <dbReference type="ARBA" id="ARBA00022737"/>
    </source>
</evidence>
<dbReference type="PANTHER" id="PTHR12086:SF11">
    <property type="entry name" value="EF-HAND DOMAIN-CONTAINING FAMILY MEMBER C2"/>
    <property type="match status" value="1"/>
</dbReference>
<dbReference type="OMA" id="RFSCKQP"/>
<evidence type="ECO:0000256" key="5">
    <source>
        <dbReference type="ARBA" id="ARBA00023273"/>
    </source>
</evidence>
<gene>
    <name evidence="9" type="ORF">CAPTEDRAFT_148704</name>
</gene>
<dbReference type="GO" id="GO:0010975">
    <property type="term" value="P:regulation of neuron projection development"/>
    <property type="evidence" value="ECO:0007669"/>
    <property type="project" value="TreeGrafter"/>
</dbReference>
<feature type="domain" description="DM10" evidence="8">
    <location>
        <begin position="414"/>
        <end position="521"/>
    </location>
</feature>
<evidence type="ECO:0000256" key="2">
    <source>
        <dbReference type="ARBA" id="ARBA00022490"/>
    </source>
</evidence>
<evidence type="ECO:0000313" key="9">
    <source>
        <dbReference type="EMBL" id="ELU01034.1"/>
    </source>
</evidence>
<dbReference type="EMBL" id="AMQN01009431">
    <property type="status" value="NOT_ANNOTATED_CDS"/>
    <property type="molecule type" value="Genomic_DNA"/>
</dbReference>
<name>R7U500_CAPTE</name>
<dbReference type="FunFam" id="2.30.29.170:FF:000001">
    <property type="entry name" value="EF-hand domain containing 1"/>
    <property type="match status" value="1"/>
</dbReference>
<dbReference type="OrthoDB" id="10255210at2759"/>
<dbReference type="InterPro" id="IPR040193">
    <property type="entry name" value="EFHC1/EFHC2/EFHB"/>
</dbReference>
<keyword evidence="5" id="KW-0966">Cell projection</keyword>
<dbReference type="AlphaFoldDB" id="R7U500"/>
<dbReference type="GO" id="GO:0005930">
    <property type="term" value="C:axoneme"/>
    <property type="evidence" value="ECO:0007669"/>
    <property type="project" value="UniProtKB-SubCell"/>
</dbReference>
<dbReference type="Gene3D" id="1.10.238.10">
    <property type="entry name" value="EF-hand"/>
    <property type="match status" value="1"/>
</dbReference>
<dbReference type="InterPro" id="IPR006602">
    <property type="entry name" value="DM10_dom"/>
</dbReference>
<sequence>MALPFLPGNSFNPNVGRTKYHKTQQLGYCNSVPIVSGEDRAGSKGSCIPRGTGSDLPSWVAFDKQVLCFDAYYQEAVHEKREEQFRVHSCKIYFYLEDDSIQVVEPRMQNSGLPQGTLIRRHRIPRPPPCDNTYYTIEDFNIGNELVLYAKNFKITGCDGFTKNFLHKLGVRLNAPESIPDDPYASHRKAMSATMDPKRPYERTDTLKQFLDHDRHVLRFSCRWDDTDNMFGDQREMVLHYFLADDTIEIREIIPPNSGRDATPMFLKRSRLPKIVSPLTQPGEITDRTVLNVFGPMGHGGRYILDSLKATVPQDFYVDADLRVGAVLNVMGRPFILTDADDFTREYYKQKFAIADMSAIDLGTNKKSKVLHEPPPYNGFGSEEDSLCSCTGLLPKPPRRDFIKFMQKDRHGLDSNVLRFLARMDTATPVDVDRRFIVSYFLSDDTILIYEPIIRNSGIIGGKFLERGRVKKPNQPNFSTQLSQYYMARDLYVGAQVIINDHKFVFVDADEYAYNYMERNAEKDGFVHANVGQILPKLAQVLASQNEDASHLGSSPVSFEQFRSLLQDLSQGMLSEHEIVTLARFYQDNKDNSLSIETLLAVAQEELRKVNFEDFRDLQTLCIQHDTERCGLLSPEQLHIACLAMKIPLPGDLMRNILQKVPRNEAGLIDYNNFLGALNWRDHPLDRLSIPDATGNPHWLGNDDKTQIRNVNIQALVQDLSKKPSAN</sequence>
<organism evidence="9">
    <name type="scientific">Capitella teleta</name>
    <name type="common">Polychaete worm</name>
    <dbReference type="NCBI Taxonomy" id="283909"/>
    <lineage>
        <taxon>Eukaryota</taxon>
        <taxon>Metazoa</taxon>
        <taxon>Spiralia</taxon>
        <taxon>Lophotrochozoa</taxon>
        <taxon>Annelida</taxon>
        <taxon>Polychaeta</taxon>
        <taxon>Sedentaria</taxon>
        <taxon>Scolecida</taxon>
        <taxon>Capitellidae</taxon>
        <taxon>Capitella</taxon>
    </lineage>
</organism>
<keyword evidence="4" id="KW-0206">Cytoskeleton</keyword>
<dbReference type="PROSITE" id="PS51336">
    <property type="entry name" value="DM10"/>
    <property type="match status" value="3"/>
</dbReference>
<dbReference type="Pfam" id="PF06565">
    <property type="entry name" value="DM10_dom"/>
    <property type="match status" value="3"/>
</dbReference>
<evidence type="ECO:0000256" key="4">
    <source>
        <dbReference type="ARBA" id="ARBA00023212"/>
    </source>
</evidence>
<dbReference type="HOGENOM" id="CLU_018366_1_0_1"/>
<dbReference type="PANTHER" id="PTHR12086">
    <property type="entry name" value="EF-HAND DOMAIN C-TERMINAL CONTAINING PROTEIN"/>
    <property type="match status" value="1"/>
</dbReference>
<feature type="domain" description="DM10" evidence="8">
    <location>
        <begin position="63"/>
        <end position="170"/>
    </location>
</feature>
<keyword evidence="3" id="KW-0677">Repeat</keyword>
<dbReference type="InterPro" id="IPR011992">
    <property type="entry name" value="EF-hand-dom_pair"/>
</dbReference>
<dbReference type="EMBL" id="KB305422">
    <property type="protein sequence ID" value="ELU01034.1"/>
    <property type="molecule type" value="Genomic_DNA"/>
</dbReference>
<evidence type="ECO:0000256" key="1">
    <source>
        <dbReference type="ARBA" id="ARBA00004430"/>
    </source>
</evidence>
<evidence type="ECO:0000259" key="8">
    <source>
        <dbReference type="PROSITE" id="PS51336"/>
    </source>
</evidence>
<dbReference type="FunFam" id="2.30.29.170:FF:000002">
    <property type="entry name" value="EF-hand domain (C-terminal) containing 1"/>
    <property type="match status" value="1"/>
</dbReference>
<dbReference type="Proteomes" id="UP000014760">
    <property type="component" value="Unassembled WGS sequence"/>
</dbReference>
<dbReference type="STRING" id="283909.R7U500"/>
<evidence type="ECO:0000256" key="6">
    <source>
        <dbReference type="ARBA" id="ARBA00035003"/>
    </source>
</evidence>
<dbReference type="Gene3D" id="2.30.29.170">
    <property type="match status" value="3"/>
</dbReference>
<protein>
    <recommendedName>
        <fullName evidence="7">EF-hand domain-containing family member C2</fullName>
    </recommendedName>
</protein>
<keyword evidence="11" id="KW-1185">Reference proteome</keyword>
<dbReference type="EnsemblMetazoa" id="CapteT148704">
    <property type="protein sequence ID" value="CapteP148704"/>
    <property type="gene ID" value="CapteG148704"/>
</dbReference>
<reference evidence="11" key="1">
    <citation type="submission" date="2012-12" db="EMBL/GenBank/DDBJ databases">
        <authorList>
            <person name="Hellsten U."/>
            <person name="Grimwood J."/>
            <person name="Chapman J.A."/>
            <person name="Shapiro H."/>
            <person name="Aerts A."/>
            <person name="Otillar R.P."/>
            <person name="Terry A.Y."/>
            <person name="Boore J.L."/>
            <person name="Simakov O."/>
            <person name="Marletaz F."/>
            <person name="Cho S.-J."/>
            <person name="Edsinger-Gonzales E."/>
            <person name="Havlak P."/>
            <person name="Kuo D.-H."/>
            <person name="Larsson T."/>
            <person name="Lv J."/>
            <person name="Arendt D."/>
            <person name="Savage R."/>
            <person name="Osoegawa K."/>
            <person name="de Jong P."/>
            <person name="Lindberg D.R."/>
            <person name="Seaver E.C."/>
            <person name="Weisblat D.A."/>
            <person name="Putnam N.H."/>
            <person name="Grigoriev I.V."/>
            <person name="Rokhsar D.S."/>
        </authorList>
    </citation>
    <scope>NUCLEOTIDE SEQUENCE</scope>
    <source>
        <strain evidence="11">I ESC-2004</strain>
    </source>
</reference>
<comment type="function">
    <text evidence="6">Microtubule inner protein (MIP) part of the dynein-decorated doublet microtubules (DMTs) in cilia axoneme, which is required for motile cilia beating.</text>
</comment>
<evidence type="ECO:0000313" key="10">
    <source>
        <dbReference type="EnsemblMetazoa" id="CapteP148704"/>
    </source>
</evidence>
<reference evidence="9 11" key="2">
    <citation type="journal article" date="2013" name="Nature">
        <title>Insights into bilaterian evolution from three spiralian genomes.</title>
        <authorList>
            <person name="Simakov O."/>
            <person name="Marletaz F."/>
            <person name="Cho S.J."/>
            <person name="Edsinger-Gonzales E."/>
            <person name="Havlak P."/>
            <person name="Hellsten U."/>
            <person name="Kuo D.H."/>
            <person name="Larsson T."/>
            <person name="Lv J."/>
            <person name="Arendt D."/>
            <person name="Savage R."/>
            <person name="Osoegawa K."/>
            <person name="de Jong P."/>
            <person name="Grimwood J."/>
            <person name="Chapman J.A."/>
            <person name="Shapiro H."/>
            <person name="Aerts A."/>
            <person name="Otillar R.P."/>
            <person name="Terry A.Y."/>
            <person name="Boore J.L."/>
            <person name="Grigoriev I.V."/>
            <person name="Lindberg D.R."/>
            <person name="Seaver E.C."/>
            <person name="Weisblat D.A."/>
            <person name="Putnam N.H."/>
            <person name="Rokhsar D.S."/>
        </authorList>
    </citation>
    <scope>NUCLEOTIDE SEQUENCE</scope>
    <source>
        <strain evidence="9 11">I ESC-2004</strain>
    </source>
</reference>
<dbReference type="SUPFAM" id="SSF47473">
    <property type="entry name" value="EF-hand"/>
    <property type="match status" value="1"/>
</dbReference>
<proteinExistence type="predicted"/>
<comment type="subcellular location">
    <subcellularLocation>
        <location evidence="1">Cytoplasm</location>
        <location evidence="1">Cytoskeleton</location>
        <location evidence="1">Cilium axoneme</location>
    </subcellularLocation>
</comment>
<evidence type="ECO:0000256" key="7">
    <source>
        <dbReference type="ARBA" id="ARBA00039880"/>
    </source>
</evidence>
<dbReference type="FunCoup" id="R7U500">
    <property type="interactions" value="15"/>
</dbReference>
<dbReference type="FunFam" id="2.30.29.170:FF:000003">
    <property type="entry name" value="EF-hand domain (C-terminal) containing 1"/>
    <property type="match status" value="1"/>
</dbReference>
<dbReference type="GO" id="GO:0005874">
    <property type="term" value="C:microtubule"/>
    <property type="evidence" value="ECO:0007669"/>
    <property type="project" value="TreeGrafter"/>
</dbReference>
<keyword evidence="2" id="KW-0963">Cytoplasm</keyword>
<dbReference type="SMART" id="SM00676">
    <property type="entry name" value="DM10"/>
    <property type="match status" value="3"/>
</dbReference>
<accession>R7U500</accession>
<feature type="domain" description="DM10" evidence="8">
    <location>
        <begin position="214"/>
        <end position="352"/>
    </location>
</feature>